<keyword evidence="4" id="KW-1185">Reference proteome</keyword>
<dbReference type="Pfam" id="PF05686">
    <property type="entry name" value="Glyco_transf_90"/>
    <property type="match status" value="1"/>
</dbReference>
<comment type="caution">
    <text evidence="3">The sequence shown here is derived from an EMBL/GenBank/DDBJ whole genome shotgun (WGS) entry which is preliminary data.</text>
</comment>
<dbReference type="InterPro" id="IPR006598">
    <property type="entry name" value="CAP10"/>
</dbReference>
<sequence length="347" mass="39155">MHSIEKSLFKLVPKRISEAIMLRRLGTALPTMATSTPSLVFEHGGQRSRHRHQVDFARDGDRLLIVLDRDRLASDWELYYMTWRRLPTLVRILSRASRELTPVSGNISDGGGNLPDELAFCSDEPLAFLVPDPAFMTEHFYQPFRELADSQPARWHQRRDTLLWRGSISGEGLTITHAMDVDDPALKQRVRLCLALRGLADVDVKLLASARDKAEQQATAAVEAHGLLGAPIAPSRWIDVKFALDIDGPTNSWANFYTRMLLGCCVLKVASPSGFRQWYYDDLVAWTHYVPVAADLSDLIEKVEWCRTHDLACRDIASAGQEFALRRTPESETVATVERLNERFGAR</sequence>
<evidence type="ECO:0000256" key="1">
    <source>
        <dbReference type="ARBA" id="ARBA00022679"/>
    </source>
</evidence>
<dbReference type="Proteomes" id="UP000553963">
    <property type="component" value="Unassembled WGS sequence"/>
</dbReference>
<dbReference type="SMART" id="SM00672">
    <property type="entry name" value="CAP10"/>
    <property type="match status" value="1"/>
</dbReference>
<dbReference type="AlphaFoldDB" id="A0A840AKY2"/>
<dbReference type="PANTHER" id="PTHR12203">
    <property type="entry name" value="KDEL LYS-ASP-GLU-LEU CONTAINING - RELATED"/>
    <property type="match status" value="1"/>
</dbReference>
<accession>A0A840AKY2</accession>
<evidence type="ECO:0000259" key="2">
    <source>
        <dbReference type="SMART" id="SM00672"/>
    </source>
</evidence>
<evidence type="ECO:0000313" key="3">
    <source>
        <dbReference type="EMBL" id="MBB3929581.1"/>
    </source>
</evidence>
<feature type="domain" description="Glycosyl transferase CAP10" evidence="2">
    <location>
        <begin position="113"/>
        <end position="332"/>
    </location>
</feature>
<dbReference type="InterPro" id="IPR051091">
    <property type="entry name" value="O-Glucosyltr/Glycosyltrsf_90"/>
</dbReference>
<name>A0A840AKY2_9HYPH</name>
<evidence type="ECO:0000313" key="4">
    <source>
        <dbReference type="Proteomes" id="UP000553963"/>
    </source>
</evidence>
<reference evidence="3 4" key="1">
    <citation type="submission" date="2020-08" db="EMBL/GenBank/DDBJ databases">
        <title>Genomic Encyclopedia of Type Strains, Phase IV (KMG-IV): sequencing the most valuable type-strain genomes for metagenomic binning, comparative biology and taxonomic classification.</title>
        <authorList>
            <person name="Goeker M."/>
        </authorList>
    </citation>
    <scope>NUCLEOTIDE SEQUENCE [LARGE SCALE GENOMIC DNA]</scope>
    <source>
        <strain evidence="3 4">DSM 25966</strain>
    </source>
</reference>
<dbReference type="RefSeq" id="WP_183397224.1">
    <property type="nucleotide sequence ID" value="NZ_JACIDS010000001.1"/>
</dbReference>
<dbReference type="PANTHER" id="PTHR12203:SF35">
    <property type="entry name" value="PROTEIN O-GLUCOSYLTRANSFERASE 1"/>
    <property type="match status" value="1"/>
</dbReference>
<dbReference type="EMBL" id="JACIDS010000001">
    <property type="protein sequence ID" value="MBB3929581.1"/>
    <property type="molecule type" value="Genomic_DNA"/>
</dbReference>
<proteinExistence type="predicted"/>
<organism evidence="3 4">
    <name type="scientific">Kaistia hirudinis</name>
    <dbReference type="NCBI Taxonomy" id="1293440"/>
    <lineage>
        <taxon>Bacteria</taxon>
        <taxon>Pseudomonadati</taxon>
        <taxon>Pseudomonadota</taxon>
        <taxon>Alphaproteobacteria</taxon>
        <taxon>Hyphomicrobiales</taxon>
        <taxon>Kaistiaceae</taxon>
        <taxon>Kaistia</taxon>
    </lineage>
</organism>
<keyword evidence="1" id="KW-0808">Transferase</keyword>
<dbReference type="GO" id="GO:0016740">
    <property type="term" value="F:transferase activity"/>
    <property type="evidence" value="ECO:0007669"/>
    <property type="project" value="UniProtKB-KW"/>
</dbReference>
<gene>
    <name evidence="3" type="ORF">GGR25_000600</name>
</gene>
<protein>
    <recommendedName>
        <fullName evidence="2">Glycosyl transferase CAP10 domain-containing protein</fullName>
    </recommendedName>
</protein>